<sequence>MNNYKTLNQEELVDIIGGNNWGDVFNNALSTGGTAAGLYSPFGPWGMAACGTVAAVGAGYLTYKPSHKHHKR</sequence>
<keyword evidence="1" id="KW-1133">Transmembrane helix</keyword>
<keyword evidence="1" id="KW-0472">Membrane</keyword>
<organism evidence="2 3">
    <name type="scientific">Lactobacillus bombicola</name>
    <dbReference type="NCBI Taxonomy" id="1505723"/>
    <lineage>
        <taxon>Bacteria</taxon>
        <taxon>Bacillati</taxon>
        <taxon>Bacillota</taxon>
        <taxon>Bacilli</taxon>
        <taxon>Lactobacillales</taxon>
        <taxon>Lactobacillaceae</taxon>
        <taxon>Lactobacillus</taxon>
    </lineage>
</organism>
<proteinExistence type="predicted"/>
<feature type="transmembrane region" description="Helical" evidence="1">
    <location>
        <begin position="42"/>
        <end position="63"/>
    </location>
</feature>
<dbReference type="EMBL" id="FOMN01000001">
    <property type="protein sequence ID" value="SFD30293.1"/>
    <property type="molecule type" value="Genomic_DNA"/>
</dbReference>
<evidence type="ECO:0000313" key="2">
    <source>
        <dbReference type="EMBL" id="SFD30293.1"/>
    </source>
</evidence>
<name>A0A1I1RFE4_9LACO</name>
<dbReference type="Proteomes" id="UP000199599">
    <property type="component" value="Unassembled WGS sequence"/>
</dbReference>
<dbReference type="AlphaFoldDB" id="A0A1I1RFE4"/>
<dbReference type="RefSeq" id="WP_090092069.1">
    <property type="nucleotide sequence ID" value="NZ_CBCRVU010000001.1"/>
</dbReference>
<protein>
    <submittedName>
        <fullName evidence="2">Bacteriocin class II with double-glycine leader peptide</fullName>
    </submittedName>
</protein>
<evidence type="ECO:0000313" key="3">
    <source>
        <dbReference type="Proteomes" id="UP000199599"/>
    </source>
</evidence>
<evidence type="ECO:0000256" key="1">
    <source>
        <dbReference type="SAM" id="Phobius"/>
    </source>
</evidence>
<keyword evidence="1" id="KW-0812">Transmembrane</keyword>
<gene>
    <name evidence="2" type="ORF">SAMN04487792_0215</name>
</gene>
<dbReference type="STRING" id="1505723.SAMN04487792_0215"/>
<accession>A0A1I1RFE4</accession>
<reference evidence="3" key="1">
    <citation type="submission" date="2016-10" db="EMBL/GenBank/DDBJ databases">
        <authorList>
            <person name="Varghese N."/>
            <person name="Submissions S."/>
        </authorList>
    </citation>
    <scope>NUCLEOTIDE SEQUENCE [LARGE SCALE GENOMIC DNA]</scope>
    <source>
        <strain evidence="3">R-53102</strain>
    </source>
</reference>